<evidence type="ECO:0000256" key="10">
    <source>
        <dbReference type="ARBA" id="ARBA00022840"/>
    </source>
</evidence>
<dbReference type="NCBIfam" id="NF010623">
    <property type="entry name" value="PRK14016.1"/>
    <property type="match status" value="1"/>
</dbReference>
<evidence type="ECO:0000313" key="16">
    <source>
        <dbReference type="EMBL" id="OPG16847.1"/>
    </source>
</evidence>
<dbReference type="InterPro" id="IPR013651">
    <property type="entry name" value="ATP-grasp_RimK-type"/>
</dbReference>
<keyword evidence="8" id="KW-0436">Ligase</keyword>
<evidence type="ECO:0000256" key="12">
    <source>
        <dbReference type="ARBA" id="ARBA00048094"/>
    </source>
</evidence>
<dbReference type="EC" id="6.3.2.30" evidence="5"/>
<dbReference type="InterPro" id="IPR018109">
    <property type="entry name" value="Folylpolyglutamate_synth_CS"/>
</dbReference>
<comment type="function">
    <text evidence="1">Catalyzes the ATP-dependent polymerization of arginine and aspartate to multi-L-arginyl-poly-L-aspartic acid (cyanophycin; a water-insoluble reserve polymer).</text>
</comment>
<comment type="catalytic activity">
    <reaction evidence="12">
        <text>[L-4-(L-arginin-2-N-yl)aspartate](n)-L-aspartate + L-arginine + ATP = [L-4-(L-arginin-2-N-yl)aspartate](n+1) + ADP + phosphate + H(+)</text>
        <dbReference type="Rhea" id="RHEA:23888"/>
        <dbReference type="Rhea" id="RHEA-COMP:13732"/>
        <dbReference type="Rhea" id="RHEA-COMP:13733"/>
        <dbReference type="ChEBI" id="CHEBI:15378"/>
        <dbReference type="ChEBI" id="CHEBI:30616"/>
        <dbReference type="ChEBI" id="CHEBI:32682"/>
        <dbReference type="ChEBI" id="CHEBI:43474"/>
        <dbReference type="ChEBI" id="CHEBI:137986"/>
        <dbReference type="ChEBI" id="CHEBI:137990"/>
        <dbReference type="ChEBI" id="CHEBI:456216"/>
        <dbReference type="EC" id="6.3.2.30"/>
    </reaction>
</comment>
<dbReference type="SMART" id="SM01209">
    <property type="entry name" value="GARS_A"/>
    <property type="match status" value="1"/>
</dbReference>
<evidence type="ECO:0000256" key="14">
    <source>
        <dbReference type="PROSITE-ProRule" id="PRU00409"/>
    </source>
</evidence>
<accession>A0A1V4EV75</accession>
<dbReference type="Gene3D" id="3.30.470.20">
    <property type="entry name" value="ATP-grasp fold, B domain"/>
    <property type="match status" value="2"/>
</dbReference>
<dbReference type="InterPro" id="IPR036565">
    <property type="entry name" value="Mur-like_cat_sf"/>
</dbReference>
<evidence type="ECO:0000256" key="13">
    <source>
        <dbReference type="ARBA" id="ARBA00048425"/>
    </source>
</evidence>
<dbReference type="InterPro" id="IPR011810">
    <property type="entry name" value="Cya_phycin_syn"/>
</dbReference>
<dbReference type="InterPro" id="IPR011761">
    <property type="entry name" value="ATP-grasp"/>
</dbReference>
<dbReference type="Pfam" id="PF02875">
    <property type="entry name" value="Mur_ligase_C"/>
    <property type="match status" value="1"/>
</dbReference>
<evidence type="ECO:0000256" key="5">
    <source>
        <dbReference type="ARBA" id="ARBA00012968"/>
    </source>
</evidence>
<dbReference type="Proteomes" id="UP000190229">
    <property type="component" value="Unassembled WGS sequence"/>
</dbReference>
<dbReference type="Pfam" id="PF08245">
    <property type="entry name" value="Mur_ligase_M"/>
    <property type="match status" value="1"/>
</dbReference>
<evidence type="ECO:0000256" key="6">
    <source>
        <dbReference type="ARBA" id="ARBA00013005"/>
    </source>
</evidence>
<dbReference type="PROSITE" id="PS01011">
    <property type="entry name" value="FOLYLPOLYGLU_SYNT_1"/>
    <property type="match status" value="1"/>
</dbReference>
<evidence type="ECO:0000256" key="8">
    <source>
        <dbReference type="ARBA" id="ARBA00022598"/>
    </source>
</evidence>
<dbReference type="EMBL" id="MWPS01000012">
    <property type="protein sequence ID" value="OPG16847.1"/>
    <property type="molecule type" value="Genomic_DNA"/>
</dbReference>
<keyword evidence="9 14" id="KW-0547">Nucleotide-binding</keyword>
<comment type="caution">
    <text evidence="16">The sequence shown here is derived from an EMBL/GenBank/DDBJ whole genome shotgun (WGS) entry which is preliminary data.</text>
</comment>
<dbReference type="SUPFAM" id="SSF56059">
    <property type="entry name" value="Glutathione synthetase ATP-binding domain-like"/>
    <property type="match status" value="1"/>
</dbReference>
<comment type="pathway">
    <text evidence="2">Cell wall biogenesis; peptidoglycan biosynthesis.</text>
</comment>
<dbReference type="GO" id="GO:0071160">
    <property type="term" value="F:cyanophycin synthetase activity (L-aspartate-adding)"/>
    <property type="evidence" value="ECO:0007669"/>
    <property type="project" value="UniProtKB-EC"/>
</dbReference>
<evidence type="ECO:0000256" key="4">
    <source>
        <dbReference type="ARBA" id="ARBA00011738"/>
    </source>
</evidence>
<dbReference type="NCBIfam" id="TIGR02068">
    <property type="entry name" value="cya_phycin_syn"/>
    <property type="match status" value="1"/>
</dbReference>
<dbReference type="Gene3D" id="3.40.1190.10">
    <property type="entry name" value="Mur-like, catalytic domain"/>
    <property type="match status" value="1"/>
</dbReference>
<comment type="similarity">
    <text evidence="3">In the C-terminal section; belongs to the MurCDEF family.</text>
</comment>
<evidence type="ECO:0000313" key="17">
    <source>
        <dbReference type="Proteomes" id="UP000190229"/>
    </source>
</evidence>
<dbReference type="InterPro" id="IPR044019">
    <property type="entry name" value="Cyanophycin_syn_N"/>
</dbReference>
<dbReference type="Pfam" id="PF08443">
    <property type="entry name" value="RimK"/>
    <property type="match status" value="2"/>
</dbReference>
<dbReference type="PANTHER" id="PTHR23135">
    <property type="entry name" value="MUR LIGASE FAMILY MEMBER"/>
    <property type="match status" value="1"/>
</dbReference>
<dbReference type="Pfam" id="PF18921">
    <property type="entry name" value="Cyanophycin_syn"/>
    <property type="match status" value="1"/>
</dbReference>
<keyword evidence="10 14" id="KW-0067">ATP-binding</keyword>
<organism evidence="16 17">
    <name type="scientific">Ferroacidibacillus organovorans</name>
    <dbReference type="NCBI Taxonomy" id="1765683"/>
    <lineage>
        <taxon>Bacteria</taxon>
        <taxon>Bacillati</taxon>
        <taxon>Bacillota</taxon>
        <taxon>Bacilli</taxon>
        <taxon>Bacillales</taxon>
        <taxon>Alicyclobacillaceae</taxon>
        <taxon>Ferroacidibacillus</taxon>
    </lineage>
</organism>
<dbReference type="InterPro" id="IPR036615">
    <property type="entry name" value="Mur_ligase_C_dom_sf"/>
</dbReference>
<dbReference type="GO" id="GO:0046872">
    <property type="term" value="F:metal ion binding"/>
    <property type="evidence" value="ECO:0007669"/>
    <property type="project" value="InterPro"/>
</dbReference>
<dbReference type="RefSeq" id="WP_079290047.1">
    <property type="nucleotide sequence ID" value="NZ_MWPS01000012.1"/>
</dbReference>
<protein>
    <recommendedName>
        <fullName evidence="7">Cyanophycin synthetase</fullName>
        <ecNumber evidence="6">6.3.2.29</ecNumber>
        <ecNumber evidence="5">6.3.2.30</ecNumber>
    </recommendedName>
    <alternativeName>
        <fullName evidence="11">Cyanophycin synthase</fullName>
    </alternativeName>
</protein>
<comment type="subunit">
    <text evidence="4">Homodimer.</text>
</comment>
<dbReference type="AlphaFoldDB" id="A0A1V4EV75"/>
<evidence type="ECO:0000259" key="15">
    <source>
        <dbReference type="PROSITE" id="PS50975"/>
    </source>
</evidence>
<dbReference type="PROSITE" id="PS50975">
    <property type="entry name" value="ATP_GRASP"/>
    <property type="match status" value="1"/>
</dbReference>
<name>A0A1V4EV75_9BACL</name>
<sequence length="881" mass="97064">MKVIHYRYLDGPNVYLHRPVLVMRIDLEDFTERESYEYRGFVERVLAALPGLYDHHCAAGRPGGFVERLYGGTYFGHIIEHVAIEMLTRLGYTSNFGKTRNALFPGIYDIIIECKNETVVRSVLQVAMEFVEACAKQYAYPLEEQMIQLRKLVARSELGPSTAAIAQAAARRQIPVRRVGAGSLLQLGYGKFRRYVQATMTQMTSAIGVDIASDKALTKQILDECGIRTPLGVVTEKVEEALQFLQTHNVPIALKPLHGNQGRGVTVDIRHPREVEAAFAFAQSISRAVVVEEYVRGRQYRLLVVDQRLVAAAERVPAHVVGDGVHAIQELIERVNLHPERGEDHEKPLTRIVVDQAVLRQLERQKRTLRDIPRYGERVWLRDSANLSTGGIAIDVSCDVNPFFERLALRAARAVSLDVCGIDLIAEDIAQRGDPQSYAVIEVNAAPGIRMHHHPSMGESRDVAAALVDHIYPRGMPSRIPIVSVTGTNGKTTTTRLIRHILRETGLTVGMTSTEGVYVDEECVLAGDTTGPQSARIVLSDPRVEAAVLETARGGIQRAGLGYDVADVGIITSLADDHIGQDGITSVADIIKIKSLIVECLATTGLAVLNADVPALVELAEALRHPVAFVSRYADNPVITRHLARGGMAFFQRDGWLVEAAGSLEWNVARIADIPITIGGAAAFHVINCLCAIAAARHLGMTRRVCADALHTFRSDRHNPGRSNVFRMKSGQYVICDYGHNTEGVRAIGEMAMRLTGRRVPCVIGFPGDRDNRILEAAAQAAADYFFPIFVKEDGDKRGRREGELANLISAALARTGRAEHVTIELDEVEALREMLRKHPDEPLLIMFHEKLEPVRSALIEQGAVEVSELKLAAQRTFTAM</sequence>
<dbReference type="GO" id="GO:0071161">
    <property type="term" value="F:cyanophycin synthetase activity (L-arginine-adding)"/>
    <property type="evidence" value="ECO:0007669"/>
    <property type="project" value="UniProtKB-EC"/>
</dbReference>
<gene>
    <name evidence="16" type="ORF">B2M26_04385</name>
</gene>
<dbReference type="Gene3D" id="3.90.190.20">
    <property type="entry name" value="Mur ligase, C-terminal domain"/>
    <property type="match status" value="1"/>
</dbReference>
<dbReference type="GO" id="GO:0004326">
    <property type="term" value="F:tetrahydrofolylpolyglutamate synthase activity"/>
    <property type="evidence" value="ECO:0007669"/>
    <property type="project" value="InterPro"/>
</dbReference>
<proteinExistence type="inferred from homology"/>
<dbReference type="SUPFAM" id="SSF53244">
    <property type="entry name" value="MurD-like peptide ligases, peptide-binding domain"/>
    <property type="match status" value="1"/>
</dbReference>
<evidence type="ECO:0000256" key="3">
    <source>
        <dbReference type="ARBA" id="ARBA00009060"/>
    </source>
</evidence>
<dbReference type="GO" id="GO:0005524">
    <property type="term" value="F:ATP binding"/>
    <property type="evidence" value="ECO:0007669"/>
    <property type="project" value="UniProtKB-UniRule"/>
</dbReference>
<dbReference type="EC" id="6.3.2.29" evidence="6"/>
<evidence type="ECO:0000256" key="1">
    <source>
        <dbReference type="ARBA" id="ARBA00003184"/>
    </source>
</evidence>
<evidence type="ECO:0000256" key="9">
    <source>
        <dbReference type="ARBA" id="ARBA00022741"/>
    </source>
</evidence>
<dbReference type="PANTHER" id="PTHR23135:SF18">
    <property type="entry name" value="CYANOPHYCIN SYNTHETASE"/>
    <property type="match status" value="1"/>
</dbReference>
<feature type="domain" description="ATP-grasp" evidence="15">
    <location>
        <begin position="219"/>
        <end position="472"/>
    </location>
</feature>
<dbReference type="InterPro" id="IPR013221">
    <property type="entry name" value="Mur_ligase_cen"/>
</dbReference>
<comment type="catalytic activity">
    <reaction evidence="13">
        <text>[L-4-(L-arginin-2-N-yl)aspartate](n) + L-aspartate + ATP = [L-4-(L-arginin-2-N-yl)aspartate](n)-L-aspartate + ADP + phosphate + H(+)</text>
        <dbReference type="Rhea" id="RHEA:13277"/>
        <dbReference type="Rhea" id="RHEA-COMP:13728"/>
        <dbReference type="Rhea" id="RHEA-COMP:13733"/>
        <dbReference type="ChEBI" id="CHEBI:15378"/>
        <dbReference type="ChEBI" id="CHEBI:29991"/>
        <dbReference type="ChEBI" id="CHEBI:30616"/>
        <dbReference type="ChEBI" id="CHEBI:43474"/>
        <dbReference type="ChEBI" id="CHEBI:137986"/>
        <dbReference type="ChEBI" id="CHEBI:137990"/>
        <dbReference type="ChEBI" id="CHEBI:456216"/>
        <dbReference type="EC" id="6.3.2.29"/>
    </reaction>
</comment>
<evidence type="ECO:0000256" key="11">
    <source>
        <dbReference type="ARBA" id="ARBA00031353"/>
    </source>
</evidence>
<dbReference type="SUPFAM" id="SSF53623">
    <property type="entry name" value="MurD-like peptide ligases, catalytic domain"/>
    <property type="match status" value="1"/>
</dbReference>
<reference evidence="16 17" key="1">
    <citation type="submission" date="2017-02" db="EMBL/GenBank/DDBJ databases">
        <title>Draft genome of Acidibacillus ferrooxidans Huett2.</title>
        <authorList>
            <person name="Schopf S."/>
        </authorList>
    </citation>
    <scope>NUCLEOTIDE SEQUENCE [LARGE SCALE GENOMIC DNA]</scope>
    <source>
        <strain evidence="16 17">Huett2</strain>
    </source>
</reference>
<evidence type="ECO:0000256" key="7">
    <source>
        <dbReference type="ARBA" id="ARBA00022036"/>
    </source>
</evidence>
<keyword evidence="17" id="KW-1185">Reference proteome</keyword>
<dbReference type="InterPro" id="IPR004101">
    <property type="entry name" value="Mur_ligase_C"/>
</dbReference>
<evidence type="ECO:0000256" key="2">
    <source>
        <dbReference type="ARBA" id="ARBA00004752"/>
    </source>
</evidence>